<dbReference type="CDD" id="cd16262">
    <property type="entry name" value="EFG_III"/>
    <property type="match status" value="1"/>
</dbReference>
<dbReference type="AlphaFoldDB" id="A0A254T812"/>
<dbReference type="Gene3D" id="2.40.30.10">
    <property type="entry name" value="Translation factors"/>
    <property type="match status" value="1"/>
</dbReference>
<evidence type="ECO:0000313" key="8">
    <source>
        <dbReference type="EMBL" id="OWW18790.1"/>
    </source>
</evidence>
<evidence type="ECO:0000256" key="6">
    <source>
        <dbReference type="ARBA" id="ARBA00024731"/>
    </source>
</evidence>
<dbReference type="InterPro" id="IPR014721">
    <property type="entry name" value="Ribsml_uS5_D2-typ_fold_subgr"/>
</dbReference>
<dbReference type="SMART" id="SM00889">
    <property type="entry name" value="EFG_IV"/>
    <property type="match status" value="1"/>
</dbReference>
<dbReference type="Gene3D" id="3.30.70.240">
    <property type="match status" value="1"/>
</dbReference>
<dbReference type="InterPro" id="IPR005225">
    <property type="entry name" value="Small_GTP-bd"/>
</dbReference>
<protein>
    <recommendedName>
        <fullName evidence="1">Elongation factor G</fullName>
    </recommendedName>
</protein>
<dbReference type="Pfam" id="PF22042">
    <property type="entry name" value="EF-G_D2"/>
    <property type="match status" value="1"/>
</dbReference>
<dbReference type="InterPro" id="IPR000640">
    <property type="entry name" value="EFG_V-like"/>
</dbReference>
<dbReference type="CDD" id="cd03713">
    <property type="entry name" value="EFG_mtEFG_C"/>
    <property type="match status" value="1"/>
</dbReference>
<evidence type="ECO:0000259" key="7">
    <source>
        <dbReference type="PROSITE" id="PS51722"/>
    </source>
</evidence>
<dbReference type="GO" id="GO:0003746">
    <property type="term" value="F:translation elongation factor activity"/>
    <property type="evidence" value="ECO:0007669"/>
    <property type="project" value="UniProtKB-KW"/>
</dbReference>
<comment type="function">
    <text evidence="6">Catalyzes the GTP-dependent ribosomal translocation step during translation elongation. During this step, the ribosome changes from the pre-translocational (PRE) to the post-translocational (POST) state as the newly formed A-site-bound peptidyl-tRNA and P-site-bound deacylated tRNA move to the P and E sites, respectively. Catalyzes the coordinated movement of the two tRNA molecules, the mRNA and conformational changes in the ribosome.</text>
</comment>
<dbReference type="Proteomes" id="UP000197535">
    <property type="component" value="Unassembled WGS sequence"/>
</dbReference>
<evidence type="ECO:0000256" key="3">
    <source>
        <dbReference type="ARBA" id="ARBA00022768"/>
    </source>
</evidence>
<dbReference type="InterPro" id="IPR047872">
    <property type="entry name" value="EFG_IV"/>
</dbReference>
<keyword evidence="3 8" id="KW-0251">Elongation factor</keyword>
<keyword evidence="4" id="KW-0648">Protein biosynthesis</keyword>
<dbReference type="FunFam" id="3.30.70.870:FF:000002">
    <property type="entry name" value="Translation elongation factor 2"/>
    <property type="match status" value="1"/>
</dbReference>
<dbReference type="InterPro" id="IPR005517">
    <property type="entry name" value="Transl_elong_EFG/EF2_IV"/>
</dbReference>
<dbReference type="SUPFAM" id="SSF54211">
    <property type="entry name" value="Ribosomal protein S5 domain 2-like"/>
    <property type="match status" value="1"/>
</dbReference>
<dbReference type="GO" id="GO:0005525">
    <property type="term" value="F:GTP binding"/>
    <property type="evidence" value="ECO:0007669"/>
    <property type="project" value="UniProtKB-KW"/>
</dbReference>
<proteinExistence type="predicted"/>
<dbReference type="SMART" id="SM00838">
    <property type="entry name" value="EFG_C"/>
    <property type="match status" value="1"/>
</dbReference>
<dbReference type="SUPFAM" id="SSF54980">
    <property type="entry name" value="EF-G C-terminal domain-like"/>
    <property type="match status" value="2"/>
</dbReference>
<dbReference type="InterPro" id="IPR009000">
    <property type="entry name" value="Transl_B-barrel_sf"/>
</dbReference>
<keyword evidence="9" id="KW-1185">Reference proteome</keyword>
<evidence type="ECO:0000256" key="2">
    <source>
        <dbReference type="ARBA" id="ARBA00022741"/>
    </source>
</evidence>
<dbReference type="InterPro" id="IPR041095">
    <property type="entry name" value="EFG_II"/>
</dbReference>
<evidence type="ECO:0000256" key="5">
    <source>
        <dbReference type="ARBA" id="ARBA00023134"/>
    </source>
</evidence>
<dbReference type="InterPro" id="IPR020568">
    <property type="entry name" value="Ribosomal_Su5_D2-typ_SF"/>
</dbReference>
<sequence>MPYSTEAIRTIALVGHTSSGKTSLAEALLHGAGMIGTPGSLERGTTTCDYDPLERKYQHSLNSAVIHIDHRDTCVHLLDTPGYPDFIGQAISALSAVETAAVVINAQNGIEMITSRMMDWAKQRNMCRMIVVNKIDAEHTDLPALVTRIQETFGKECLPINLPAAGGTQVVDCFFNPAGESDFSSIEAAHRALVDQVVEVDADLMSLYLEQGEIEPEQLHAPFEQALREGHLVPICFVSAKNGAGIKELLDVFVKLMPNPTEGNPPLFYRDDDSAPDRKKEIRSVPDPSQHVLAHVFKIAVDPFIGKIAVFRIHQGTVKRDGLLYIGDGRKPFKVTHLYMLQGKEQVEVQQAVPGDICAVAKIEDMVYDAVLHDAAEDDHIHLRPSVFPTPIFGLAIEPKKRGDEQRMWEILQKLTAEDPCLKVEHNASTNETVLLGLGELHLRSALERMMEVYKIDVATHPPKIAYRETVAGRAEGHHRHKKQTGGAGQFGEVFLRVETLPRGSGFEFVDEVKGGTIPGQFIPAVEKGIRQVLDAGPLAGFPMQDVKVIVYDGKSHPVDSKEVAFATAGRKAFIDAVMKARPMVLEPIVNIEIVTPEECMGDITGDLSSRRGQINGMQTVQASVVVVSGQVPLSELNSYQSRLNSTTAGRGSYTVEFSHYDIVPPATQQRMVSEHKVEVEE</sequence>
<dbReference type="NCBIfam" id="NF009891">
    <property type="entry name" value="PRK13351.1-1"/>
    <property type="match status" value="1"/>
</dbReference>
<dbReference type="SUPFAM" id="SSF52540">
    <property type="entry name" value="P-loop containing nucleoside triphosphate hydrolases"/>
    <property type="match status" value="1"/>
</dbReference>
<comment type="caution">
    <text evidence="8">The sequence shown here is derived from an EMBL/GenBank/DDBJ whole genome shotgun (WGS) entry which is preliminary data.</text>
</comment>
<dbReference type="InterPro" id="IPR027417">
    <property type="entry name" value="P-loop_NTPase"/>
</dbReference>
<dbReference type="NCBIfam" id="NF009381">
    <property type="entry name" value="PRK12740.1-5"/>
    <property type="match status" value="1"/>
</dbReference>
<dbReference type="EMBL" id="LSTO01000002">
    <property type="protein sequence ID" value="OWW18790.1"/>
    <property type="molecule type" value="Genomic_DNA"/>
</dbReference>
<dbReference type="CDD" id="cd01434">
    <property type="entry name" value="EFG_mtEFG1_IV"/>
    <property type="match status" value="1"/>
</dbReference>
<dbReference type="PROSITE" id="PS51722">
    <property type="entry name" value="G_TR_2"/>
    <property type="match status" value="1"/>
</dbReference>
<dbReference type="Pfam" id="PF03764">
    <property type="entry name" value="EFG_IV"/>
    <property type="match status" value="1"/>
</dbReference>
<evidence type="ECO:0000256" key="1">
    <source>
        <dbReference type="ARBA" id="ARBA00017872"/>
    </source>
</evidence>
<dbReference type="InterPro" id="IPR009022">
    <property type="entry name" value="EFG_III"/>
</dbReference>
<dbReference type="RefSeq" id="WP_088710188.1">
    <property type="nucleotide sequence ID" value="NZ_LSTO01000002.1"/>
</dbReference>
<dbReference type="GO" id="GO:0003924">
    <property type="term" value="F:GTPase activity"/>
    <property type="evidence" value="ECO:0007669"/>
    <property type="project" value="InterPro"/>
</dbReference>
<dbReference type="FunFam" id="3.30.70.240:FF:000001">
    <property type="entry name" value="Elongation factor G"/>
    <property type="match status" value="1"/>
</dbReference>
<dbReference type="Pfam" id="PF00009">
    <property type="entry name" value="GTP_EFTU"/>
    <property type="match status" value="1"/>
</dbReference>
<dbReference type="CDD" id="cd04170">
    <property type="entry name" value="EF-G_bact"/>
    <property type="match status" value="1"/>
</dbReference>
<evidence type="ECO:0000256" key="4">
    <source>
        <dbReference type="ARBA" id="ARBA00022917"/>
    </source>
</evidence>
<dbReference type="Pfam" id="PF14492">
    <property type="entry name" value="EFG_III"/>
    <property type="match status" value="1"/>
</dbReference>
<dbReference type="PANTHER" id="PTHR43261">
    <property type="entry name" value="TRANSLATION ELONGATION FACTOR G-RELATED"/>
    <property type="match status" value="1"/>
</dbReference>
<dbReference type="GO" id="GO:0032790">
    <property type="term" value="P:ribosome disassembly"/>
    <property type="evidence" value="ECO:0007669"/>
    <property type="project" value="TreeGrafter"/>
</dbReference>
<dbReference type="Gene3D" id="3.30.70.870">
    <property type="entry name" value="Elongation Factor G (Translational Gtpase), domain 3"/>
    <property type="match status" value="1"/>
</dbReference>
<organism evidence="8 9">
    <name type="scientific">Noviherbaspirillum denitrificans</name>
    <dbReference type="NCBI Taxonomy" id="1968433"/>
    <lineage>
        <taxon>Bacteria</taxon>
        <taxon>Pseudomonadati</taxon>
        <taxon>Pseudomonadota</taxon>
        <taxon>Betaproteobacteria</taxon>
        <taxon>Burkholderiales</taxon>
        <taxon>Oxalobacteraceae</taxon>
        <taxon>Noviherbaspirillum</taxon>
    </lineage>
</organism>
<gene>
    <name evidence="8" type="primary">fusA</name>
    <name evidence="8" type="ORF">AYR66_04325</name>
</gene>
<evidence type="ECO:0000313" key="9">
    <source>
        <dbReference type="Proteomes" id="UP000197535"/>
    </source>
</evidence>
<dbReference type="Pfam" id="PF00679">
    <property type="entry name" value="EFG_C"/>
    <property type="match status" value="1"/>
</dbReference>
<feature type="domain" description="Tr-type G" evidence="7">
    <location>
        <begin position="6"/>
        <end position="261"/>
    </location>
</feature>
<dbReference type="OrthoDB" id="9804431at2"/>
<dbReference type="GO" id="GO:0097216">
    <property type="term" value="F:guanosine tetraphosphate binding"/>
    <property type="evidence" value="ECO:0007669"/>
    <property type="project" value="UniProtKB-ARBA"/>
</dbReference>
<reference evidence="8 9" key="1">
    <citation type="submission" date="2016-02" db="EMBL/GenBank/DDBJ databases">
        <authorList>
            <person name="Wen L."/>
            <person name="He K."/>
            <person name="Yang H."/>
        </authorList>
    </citation>
    <scope>NUCLEOTIDE SEQUENCE [LARGE SCALE GENOMIC DNA]</scope>
    <source>
        <strain evidence="8 9">TSA40</strain>
    </source>
</reference>
<name>A0A254T812_9BURK</name>
<keyword evidence="2" id="KW-0547">Nucleotide-binding</keyword>
<dbReference type="InterPro" id="IPR035647">
    <property type="entry name" value="EFG_III/V"/>
</dbReference>
<dbReference type="PANTHER" id="PTHR43261:SF6">
    <property type="entry name" value="ELONGATION FACTOR G-LIKE PROTEIN"/>
    <property type="match status" value="1"/>
</dbReference>
<dbReference type="NCBIfam" id="TIGR00231">
    <property type="entry name" value="small_GTP"/>
    <property type="match status" value="1"/>
</dbReference>
<dbReference type="InterPro" id="IPR035649">
    <property type="entry name" value="EFG_V"/>
</dbReference>
<accession>A0A254T812</accession>
<dbReference type="SUPFAM" id="SSF50447">
    <property type="entry name" value="Translation proteins"/>
    <property type="match status" value="1"/>
</dbReference>
<keyword evidence="5" id="KW-0342">GTP-binding</keyword>
<dbReference type="Gene3D" id="3.40.50.300">
    <property type="entry name" value="P-loop containing nucleotide triphosphate hydrolases"/>
    <property type="match status" value="1"/>
</dbReference>
<dbReference type="Gene3D" id="3.30.230.10">
    <property type="match status" value="1"/>
</dbReference>
<dbReference type="InterPro" id="IPR000795">
    <property type="entry name" value="T_Tr_GTP-bd_dom"/>
</dbReference>
<dbReference type="InterPro" id="IPR053905">
    <property type="entry name" value="EF-G-like_DII"/>
</dbReference>